<dbReference type="EMBL" id="MN991199">
    <property type="protein sequence ID" value="QIQ09898.1"/>
    <property type="molecule type" value="Genomic_DNA"/>
</dbReference>
<organism evidence="3">
    <name type="scientific">uncultured Mycoplasmataceae bacterium</name>
    <dbReference type="NCBI Taxonomy" id="300027"/>
    <lineage>
        <taxon>Bacteria</taxon>
        <taxon>Bacillati</taxon>
        <taxon>Mycoplasmatota</taxon>
        <taxon>Mollicutes</taxon>
        <taxon>Mycoplasmataceae</taxon>
        <taxon>environmental samples</taxon>
    </lineage>
</organism>
<dbReference type="InterPro" id="IPR051319">
    <property type="entry name" value="Oligoribo/pAp-PDE_c-di-AMP_PDE"/>
</dbReference>
<dbReference type="AlphaFoldDB" id="A0A6G9HHK3"/>
<reference evidence="3" key="1">
    <citation type="journal article" date="2020" name="J. ISSAAS">
        <title>Lactobacilli and other gastrointestinal microbiota of Peromyscus leucopus, reservoir host for agents of Lyme disease and other zoonoses in North America.</title>
        <authorList>
            <person name="Milovic A."/>
            <person name="Bassam K."/>
            <person name="Shao H."/>
            <person name="Chatzistamou I."/>
            <person name="Tufts D.M."/>
            <person name="Diuk-Wasser M."/>
            <person name="Barbour A.G."/>
        </authorList>
    </citation>
    <scope>NUCLEOTIDE SEQUENCE</scope>
    <source>
        <strain evidence="3">LL85</strain>
    </source>
</reference>
<dbReference type="Gene3D" id="3.90.1640.10">
    <property type="entry name" value="inorganic pyrophosphatase (n-terminal core)"/>
    <property type="match status" value="1"/>
</dbReference>
<dbReference type="InterPro" id="IPR001667">
    <property type="entry name" value="DDH_dom"/>
</dbReference>
<dbReference type="Gene3D" id="3.10.310.30">
    <property type="match status" value="1"/>
</dbReference>
<proteinExistence type="predicted"/>
<dbReference type="InterPro" id="IPR038763">
    <property type="entry name" value="DHH_sf"/>
</dbReference>
<accession>A0A6G9HHK3</accession>
<gene>
    <name evidence="3" type="ORF">PlMoll_0610</name>
</gene>
<evidence type="ECO:0008006" key="4">
    <source>
        <dbReference type="Google" id="ProtNLM"/>
    </source>
</evidence>
<evidence type="ECO:0000259" key="1">
    <source>
        <dbReference type="Pfam" id="PF01368"/>
    </source>
</evidence>
<dbReference type="PANTHER" id="PTHR47618:SF1">
    <property type="entry name" value="BIFUNCTIONAL OLIGORIBONUCLEASE AND PAP PHOSPHATASE NRNA"/>
    <property type="match status" value="1"/>
</dbReference>
<feature type="domain" description="DHHA1" evidence="2">
    <location>
        <begin position="221"/>
        <end position="317"/>
    </location>
</feature>
<evidence type="ECO:0000313" key="3">
    <source>
        <dbReference type="EMBL" id="QIQ09898.1"/>
    </source>
</evidence>
<sequence length="323" mass="37566">MEFIKKTIIEKINSYNKISLFFHEVPDFDALGACYGLKRFIKDIAPEKEVKIIGLDIIDDFFSKGFFEFDHTHVGNSFISQSLGIILDTANEQRVWTNRHRYCKELIRIDHHPQVESIANIEWIDPTYPATCQMIAELLFDWNSKYVLAPTAMYLYAGIVTDTGRFLHSNTNPSTLTIAGKLLNTGFNRQSINDALYLRNYKQLKFDSYVISKIVFLKNKKFAYAVLGKKSFDRYDIDVRMSMVQILNNIEGVEVWMSCYYDKTKKSWRGSLRSRELPINQIAEKHNGGGHKLAAGFTLRNKREIKQIKKEVIQYLQQVQKVY</sequence>
<dbReference type="Pfam" id="PF02272">
    <property type="entry name" value="DHHA1"/>
    <property type="match status" value="1"/>
</dbReference>
<name>A0A6G9HHK3_9MOLU</name>
<feature type="domain" description="DDH" evidence="1">
    <location>
        <begin position="17"/>
        <end position="159"/>
    </location>
</feature>
<protein>
    <recommendedName>
        <fullName evidence="4">DHH family phosphoesterase</fullName>
    </recommendedName>
</protein>
<dbReference type="SUPFAM" id="SSF64182">
    <property type="entry name" value="DHH phosphoesterases"/>
    <property type="match status" value="1"/>
</dbReference>
<dbReference type="GO" id="GO:0003676">
    <property type="term" value="F:nucleic acid binding"/>
    <property type="evidence" value="ECO:0007669"/>
    <property type="project" value="InterPro"/>
</dbReference>
<evidence type="ECO:0000259" key="2">
    <source>
        <dbReference type="Pfam" id="PF02272"/>
    </source>
</evidence>
<dbReference type="InterPro" id="IPR003156">
    <property type="entry name" value="DHHA1_dom"/>
</dbReference>
<dbReference type="Pfam" id="PF01368">
    <property type="entry name" value="DHH"/>
    <property type="match status" value="1"/>
</dbReference>
<dbReference type="PANTHER" id="PTHR47618">
    <property type="entry name" value="BIFUNCTIONAL OLIGORIBONUCLEASE AND PAP PHOSPHATASE NRNA"/>
    <property type="match status" value="1"/>
</dbReference>